<dbReference type="SUPFAM" id="SSF56935">
    <property type="entry name" value="Porins"/>
    <property type="match status" value="1"/>
</dbReference>
<evidence type="ECO:0000256" key="8">
    <source>
        <dbReference type="ARBA" id="ARBA00023077"/>
    </source>
</evidence>
<dbReference type="Pfam" id="PF00593">
    <property type="entry name" value="TonB_dep_Rec_b-barrel"/>
    <property type="match status" value="1"/>
</dbReference>
<evidence type="ECO:0000256" key="12">
    <source>
        <dbReference type="RuleBase" id="RU003357"/>
    </source>
</evidence>
<dbReference type="RefSeq" id="WP_194034516.1">
    <property type="nucleotide sequence ID" value="NZ_CP063657.1"/>
</dbReference>
<dbReference type="Proteomes" id="UP000593932">
    <property type="component" value="Chromosome"/>
</dbReference>
<evidence type="ECO:0000256" key="14">
    <source>
        <dbReference type="SAM" id="SignalP"/>
    </source>
</evidence>
<evidence type="ECO:0000256" key="10">
    <source>
        <dbReference type="ARBA" id="ARBA00023237"/>
    </source>
</evidence>
<keyword evidence="4" id="KW-0410">Iron transport</keyword>
<dbReference type="InterPro" id="IPR039426">
    <property type="entry name" value="TonB-dep_rcpt-like"/>
</dbReference>
<feature type="domain" description="TonB-dependent receptor-like beta-barrel" evidence="15">
    <location>
        <begin position="309"/>
        <end position="768"/>
    </location>
</feature>
<feature type="region of interest" description="Disordered" evidence="13">
    <location>
        <begin position="29"/>
        <end position="48"/>
    </location>
</feature>
<keyword evidence="3 11" id="KW-1134">Transmembrane beta strand</keyword>
<dbReference type="CDD" id="cd01347">
    <property type="entry name" value="ligand_gated_channel"/>
    <property type="match status" value="1"/>
</dbReference>
<feature type="chain" id="PRO_5046141658" evidence="14">
    <location>
        <begin position="27"/>
        <end position="825"/>
    </location>
</feature>
<keyword evidence="7" id="KW-0406">Ion transport</keyword>
<keyword evidence="6" id="KW-0408">Iron</keyword>
<evidence type="ECO:0000313" key="17">
    <source>
        <dbReference type="EMBL" id="QOW21965.1"/>
    </source>
</evidence>
<comment type="similarity">
    <text evidence="11 12">Belongs to the TonB-dependent receptor family.</text>
</comment>
<proteinExistence type="inferred from homology"/>
<dbReference type="InterPro" id="IPR000531">
    <property type="entry name" value="Beta-barrel_TonB"/>
</dbReference>
<accession>A0A7S6ZUH0</accession>
<evidence type="ECO:0000259" key="16">
    <source>
        <dbReference type="Pfam" id="PF07715"/>
    </source>
</evidence>
<comment type="subcellular location">
    <subcellularLocation>
        <location evidence="1 11">Cell outer membrane</location>
        <topology evidence="1 11">Multi-pass membrane protein</topology>
    </subcellularLocation>
</comment>
<keyword evidence="9 11" id="KW-0472">Membrane</keyword>
<dbReference type="InterPro" id="IPR012910">
    <property type="entry name" value="Plug_dom"/>
</dbReference>
<evidence type="ECO:0000256" key="5">
    <source>
        <dbReference type="ARBA" id="ARBA00022692"/>
    </source>
</evidence>
<dbReference type="Pfam" id="PF07715">
    <property type="entry name" value="Plug"/>
    <property type="match status" value="1"/>
</dbReference>
<sequence>MITLRPKLLSACIAATLFVAAPRAVAQQAPPQPADQAPPAAAPSEYDSSATQLDTVTVTARGVSESLQSIPIPITAVSAETIEEKGFEDVRDIAAFTPGFSFRSAFGRSFDRPVIRGMSNIQGEPNASFFIDGIFVDGDISGYGLESLDRVEVIRGPQSAAFGRRTFSGAVNFITKRPGTNQGGKLTVGGGNHGQYKYVGSYSNTAADGAVGYDLSFVHRGNDSIFYNPISGTKDLGGNETTGMMGSLVWSATNNLELLGRVMFQKTDDEFYPISRLGADAANCYLPEYTGATLPGAGFPISSTRRRGYFCGTLKTPENFPINTPSLAAAGYPAGNKNRKLRTSLVANYYFPNNWLLTSTSAYNETESKVATDQDYSGIRGFGGAFETFGKSQTTDYSQDLRVTTDLEKPVYATFGAYYYHLSGGPGYSGDLAGFGLVPGVTSPPPVANPTNPQGSTVNKALYGFVNWEINDQWTASLEGRYAKDELTKAAVDTRSIVIAGVPTIVSRPYSLSNSLTSFTPRVTLGYQWRDNIHVFGLASKGTKPGGFNLDIQRADFTDESRDELIARGFDTFDEETAWNYELGIKSSWDEGRLLLNTSVFWIDWTNQQLTEGGPARLVNGQYFNTSYTSNIGESRIRGLELESQWAFAPGWLATMSYAYTDAEIRKFFSQGQADLICEQAFCLPDSPEGSSAGKMLPRVPKNKAAVGLLYEGQMANGWSWMANGDVSYEGKRWDIANLANTGASTTANFRFGLSPNDSWRVTAYVNNAFNDNTAEDITRYLDPEAFIAVPAVPPATGLQVTNRTDFAVSAPRPRMYGVEISYKF</sequence>
<keyword evidence="18" id="KW-1185">Reference proteome</keyword>
<dbReference type="EMBL" id="CP063657">
    <property type="protein sequence ID" value="QOW21965.1"/>
    <property type="molecule type" value="Genomic_DNA"/>
</dbReference>
<evidence type="ECO:0000259" key="15">
    <source>
        <dbReference type="Pfam" id="PF00593"/>
    </source>
</evidence>
<evidence type="ECO:0000256" key="6">
    <source>
        <dbReference type="ARBA" id="ARBA00023004"/>
    </source>
</evidence>
<evidence type="ECO:0000256" key="3">
    <source>
        <dbReference type="ARBA" id="ARBA00022452"/>
    </source>
</evidence>
<dbReference type="PANTHER" id="PTHR32552:SF81">
    <property type="entry name" value="TONB-DEPENDENT OUTER MEMBRANE RECEPTOR"/>
    <property type="match status" value="1"/>
</dbReference>
<gene>
    <name evidence="17" type="ORF">INQ42_12300</name>
</gene>
<keyword evidence="2 11" id="KW-0813">Transport</keyword>
<organism evidence="17 18">
    <name type="scientific">Novilysobacter avium</name>
    <dbReference type="NCBI Taxonomy" id="2781023"/>
    <lineage>
        <taxon>Bacteria</taxon>
        <taxon>Pseudomonadati</taxon>
        <taxon>Pseudomonadota</taxon>
        <taxon>Gammaproteobacteria</taxon>
        <taxon>Lysobacterales</taxon>
        <taxon>Lysobacteraceae</taxon>
        <taxon>Novilysobacter</taxon>
    </lineage>
</organism>
<keyword evidence="10 11" id="KW-0998">Cell outer membrane</keyword>
<keyword evidence="8 12" id="KW-0798">TonB box</keyword>
<dbReference type="Gene3D" id="2.40.170.20">
    <property type="entry name" value="TonB-dependent receptor, beta-barrel domain"/>
    <property type="match status" value="1"/>
</dbReference>
<dbReference type="PANTHER" id="PTHR32552">
    <property type="entry name" value="FERRICHROME IRON RECEPTOR-RELATED"/>
    <property type="match status" value="1"/>
</dbReference>
<dbReference type="InterPro" id="IPR036942">
    <property type="entry name" value="Beta-barrel_TonB_sf"/>
</dbReference>
<protein>
    <submittedName>
        <fullName evidence="17">TonB-dependent receptor</fullName>
    </submittedName>
</protein>
<reference evidence="17 18" key="1">
    <citation type="submission" date="2020-10" db="EMBL/GenBank/DDBJ databases">
        <title>complete genome sequencing of Lysobacter sp. H23M41.</title>
        <authorList>
            <person name="Bae J.-W."/>
            <person name="Lee S.-Y."/>
        </authorList>
    </citation>
    <scope>NUCLEOTIDE SEQUENCE [LARGE SCALE GENOMIC DNA]</scope>
    <source>
        <strain evidence="17 18">H23M41</strain>
    </source>
</reference>
<evidence type="ECO:0000256" key="4">
    <source>
        <dbReference type="ARBA" id="ARBA00022496"/>
    </source>
</evidence>
<evidence type="ECO:0000256" key="13">
    <source>
        <dbReference type="SAM" id="MobiDB-lite"/>
    </source>
</evidence>
<name>A0A7S6ZUH0_9GAMM</name>
<evidence type="ECO:0000256" key="9">
    <source>
        <dbReference type="ARBA" id="ARBA00023136"/>
    </source>
</evidence>
<feature type="domain" description="TonB-dependent receptor plug" evidence="16">
    <location>
        <begin position="67"/>
        <end position="170"/>
    </location>
</feature>
<evidence type="ECO:0000256" key="2">
    <source>
        <dbReference type="ARBA" id="ARBA00022448"/>
    </source>
</evidence>
<feature type="compositionally biased region" description="Low complexity" evidence="13">
    <location>
        <begin position="29"/>
        <end position="43"/>
    </location>
</feature>
<evidence type="ECO:0000256" key="7">
    <source>
        <dbReference type="ARBA" id="ARBA00023065"/>
    </source>
</evidence>
<keyword evidence="5 11" id="KW-0812">Transmembrane</keyword>
<keyword evidence="14" id="KW-0732">Signal</keyword>
<dbReference type="PROSITE" id="PS52016">
    <property type="entry name" value="TONB_DEPENDENT_REC_3"/>
    <property type="match status" value="1"/>
</dbReference>
<evidence type="ECO:0000256" key="11">
    <source>
        <dbReference type="PROSITE-ProRule" id="PRU01360"/>
    </source>
</evidence>
<evidence type="ECO:0000256" key="1">
    <source>
        <dbReference type="ARBA" id="ARBA00004571"/>
    </source>
</evidence>
<feature type="signal peptide" evidence="14">
    <location>
        <begin position="1"/>
        <end position="26"/>
    </location>
</feature>
<evidence type="ECO:0000313" key="18">
    <source>
        <dbReference type="Proteomes" id="UP000593932"/>
    </source>
</evidence>
<keyword evidence="17" id="KW-0675">Receptor</keyword>